<sequence>MWRGCAQAAHSIFERLPLCGHRYRTVVITERVSVSRFQLVQGLHKRLNSAHLKCLTQSCIKQLVYKVNL</sequence>
<dbReference type="AlphaFoldDB" id="A0A0A9DJ17"/>
<protein>
    <submittedName>
        <fullName evidence="1">Uncharacterized protein</fullName>
    </submittedName>
</protein>
<organism evidence="1">
    <name type="scientific">Arundo donax</name>
    <name type="common">Giant reed</name>
    <name type="synonym">Donax arundinaceus</name>
    <dbReference type="NCBI Taxonomy" id="35708"/>
    <lineage>
        <taxon>Eukaryota</taxon>
        <taxon>Viridiplantae</taxon>
        <taxon>Streptophyta</taxon>
        <taxon>Embryophyta</taxon>
        <taxon>Tracheophyta</taxon>
        <taxon>Spermatophyta</taxon>
        <taxon>Magnoliopsida</taxon>
        <taxon>Liliopsida</taxon>
        <taxon>Poales</taxon>
        <taxon>Poaceae</taxon>
        <taxon>PACMAD clade</taxon>
        <taxon>Arundinoideae</taxon>
        <taxon>Arundineae</taxon>
        <taxon>Arundo</taxon>
    </lineage>
</organism>
<reference evidence="1" key="1">
    <citation type="submission" date="2014-09" db="EMBL/GenBank/DDBJ databases">
        <authorList>
            <person name="Magalhaes I.L.F."/>
            <person name="Oliveira U."/>
            <person name="Santos F.R."/>
            <person name="Vidigal T.H.D.A."/>
            <person name="Brescovit A.D."/>
            <person name="Santos A.J."/>
        </authorList>
    </citation>
    <scope>NUCLEOTIDE SEQUENCE</scope>
    <source>
        <tissue evidence="1">Shoot tissue taken approximately 20 cm above the soil surface</tissue>
    </source>
</reference>
<reference evidence="1" key="2">
    <citation type="journal article" date="2015" name="Data Brief">
        <title>Shoot transcriptome of the giant reed, Arundo donax.</title>
        <authorList>
            <person name="Barrero R.A."/>
            <person name="Guerrero F.D."/>
            <person name="Moolhuijzen P."/>
            <person name="Goolsby J.A."/>
            <person name="Tidwell J."/>
            <person name="Bellgard S.E."/>
            <person name="Bellgard M.I."/>
        </authorList>
    </citation>
    <scope>NUCLEOTIDE SEQUENCE</scope>
    <source>
        <tissue evidence="1">Shoot tissue taken approximately 20 cm above the soil surface</tissue>
    </source>
</reference>
<dbReference type="EMBL" id="GBRH01210084">
    <property type="protein sequence ID" value="JAD87811.1"/>
    <property type="molecule type" value="Transcribed_RNA"/>
</dbReference>
<accession>A0A0A9DJ17</accession>
<evidence type="ECO:0000313" key="1">
    <source>
        <dbReference type="EMBL" id="JAD87811.1"/>
    </source>
</evidence>
<proteinExistence type="predicted"/>
<name>A0A0A9DJ17_ARUDO</name>